<dbReference type="RefSeq" id="WP_193718148.1">
    <property type="nucleotide sequence ID" value="NZ_JACSPN010000001.1"/>
</dbReference>
<name>A0A9D5UDW2_9CELL</name>
<gene>
    <name evidence="1" type="ORF">H9623_00590</name>
</gene>
<dbReference type="EMBL" id="JACSPN010000001">
    <property type="protein sequence ID" value="MBE7698802.1"/>
    <property type="molecule type" value="Genomic_DNA"/>
</dbReference>
<accession>A0A9D5UDW2</accession>
<dbReference type="Proteomes" id="UP000822993">
    <property type="component" value="Unassembled WGS sequence"/>
</dbReference>
<comment type="caution">
    <text evidence="1">The sequence shown here is derived from an EMBL/GenBank/DDBJ whole genome shotgun (WGS) entry which is preliminary data.</text>
</comment>
<organism evidence="1 2">
    <name type="scientific">Oerskovia douganii</name>
    <dbReference type="NCBI Taxonomy" id="2762210"/>
    <lineage>
        <taxon>Bacteria</taxon>
        <taxon>Bacillati</taxon>
        <taxon>Actinomycetota</taxon>
        <taxon>Actinomycetes</taxon>
        <taxon>Micrococcales</taxon>
        <taxon>Cellulomonadaceae</taxon>
        <taxon>Oerskovia</taxon>
    </lineage>
</organism>
<evidence type="ECO:0000313" key="2">
    <source>
        <dbReference type="Proteomes" id="UP000822993"/>
    </source>
</evidence>
<sequence length="360" mass="37616">MSTNWNLGFTQMLRNTQPSYWGNWSLDAHVAAGAVGIVTPTTGAFQYVSTLPDADVATTTSPSNEWKVQSSDVSTSSAAVNLNGSVVDPDTGTKVDAGLELTWKFGHEGSLSSTFLLANQSYLASPLSQIDSHRDWLVAQAKSAGMYQNGQITQGFGIITQALMAVSGLNLGAQSSNSSFSITGSVGATNAMAGNAGGDAKGSYAQTKSSSSFEQHLWPADPNVVATTLMPVAYQFASFVGQTPVLGWVNNLSGISILLDDSHSGTYIVDATATYTVDGVQHSSSASVSGGRATAMNPIPVNATGLQLDLAFKGMFDDEKHRFNWPSPVGQFPNGQIVIDLYGVWPGATRAVERGTGAVG</sequence>
<dbReference type="AlphaFoldDB" id="A0A9D5UDW2"/>
<keyword evidence="2" id="KW-1185">Reference proteome</keyword>
<protein>
    <submittedName>
        <fullName evidence="1">Uncharacterized protein</fullName>
    </submittedName>
</protein>
<evidence type="ECO:0000313" key="1">
    <source>
        <dbReference type="EMBL" id="MBE7698802.1"/>
    </source>
</evidence>
<reference evidence="1 2" key="1">
    <citation type="submission" date="2020-08" db="EMBL/GenBank/DDBJ databases">
        <title>A Genomic Blueprint of the Chicken Gut Microbiome.</title>
        <authorList>
            <person name="Gilroy R."/>
            <person name="Ravi A."/>
            <person name="Getino M."/>
            <person name="Pursley I."/>
            <person name="Horton D.L."/>
            <person name="Alikhan N.-F."/>
            <person name="Baker D."/>
            <person name="Gharbi K."/>
            <person name="Hall N."/>
            <person name="Watson M."/>
            <person name="Adriaenssens E.M."/>
            <person name="Foster-Nyarko E."/>
            <person name="Jarju S."/>
            <person name="Secka A."/>
            <person name="Antonio M."/>
            <person name="Oren A."/>
            <person name="Chaudhuri R."/>
            <person name="La Ragione R.M."/>
            <person name="Hildebrand F."/>
            <person name="Pallen M.J."/>
        </authorList>
    </citation>
    <scope>NUCLEOTIDE SEQUENCE [LARGE SCALE GENOMIC DNA]</scope>
    <source>
        <strain evidence="1 2">Sa1BUA8</strain>
    </source>
</reference>
<proteinExistence type="predicted"/>